<feature type="region of interest" description="Disordered" evidence="1">
    <location>
        <begin position="282"/>
        <end position="309"/>
    </location>
</feature>
<evidence type="ECO:0000313" key="3">
    <source>
        <dbReference type="Proteomes" id="UP001278766"/>
    </source>
</evidence>
<gene>
    <name evidence="2" type="ORF">B0H64DRAFT_45640</name>
</gene>
<comment type="caution">
    <text evidence="2">The sequence shown here is derived from an EMBL/GenBank/DDBJ whole genome shotgun (WGS) entry which is preliminary data.</text>
</comment>
<dbReference type="AlphaFoldDB" id="A0AAE0H7L3"/>
<feature type="compositionally biased region" description="Polar residues" evidence="1">
    <location>
        <begin position="282"/>
        <end position="303"/>
    </location>
</feature>
<accession>A0AAE0H7L3</accession>
<sequence length="309" mass="34495">MDGVRSRARSGFRLDTHNRDGITLDNVQVAFQYYESSSQWGQHGADQICVLYFGFDIHERSGKCEIQSADVRLDFSDTVAGVELTNIAPENEIQQTSEREYIERYSLNPSADTPFGGASIGGIERERIFKGLPDWRFRGSLDLPSPTTSATWTWTRGDHYEKARGVPKMEVGVVGRGCVNRPFTGAVTMNLVPRGFWRRVVLKGKEKVFLMHFNPRTVGGSNDLSASLNDFEASIQRKVSARSCRKLSSVSQLGYTDMRKMEAAMRRAQIGTEYGFGTGIQSTNPGWIQGQSPQQNQAETPPSASRVMY</sequence>
<name>A0AAE0H7L3_9PEZI</name>
<reference evidence="2" key="2">
    <citation type="submission" date="2023-06" db="EMBL/GenBank/DDBJ databases">
        <authorList>
            <consortium name="Lawrence Berkeley National Laboratory"/>
            <person name="Haridas S."/>
            <person name="Hensen N."/>
            <person name="Bonometti L."/>
            <person name="Westerberg I."/>
            <person name="Brannstrom I.O."/>
            <person name="Guillou S."/>
            <person name="Cros-Aarteil S."/>
            <person name="Calhoun S."/>
            <person name="Kuo A."/>
            <person name="Mondo S."/>
            <person name="Pangilinan J."/>
            <person name="Riley R."/>
            <person name="Labutti K."/>
            <person name="Andreopoulos B."/>
            <person name="Lipzen A."/>
            <person name="Chen C."/>
            <person name="Yanf M."/>
            <person name="Daum C."/>
            <person name="Ng V."/>
            <person name="Clum A."/>
            <person name="Steindorff A."/>
            <person name="Ohm R."/>
            <person name="Martin F."/>
            <person name="Silar P."/>
            <person name="Natvig D."/>
            <person name="Lalanne C."/>
            <person name="Gautier V."/>
            <person name="Ament-Velasquez S.L."/>
            <person name="Kruys A."/>
            <person name="Hutchinson M.I."/>
            <person name="Powell A.J."/>
            <person name="Barry K."/>
            <person name="Miller A.N."/>
            <person name="Grigoriev I.V."/>
            <person name="Debuchy R."/>
            <person name="Gladieux P."/>
            <person name="Thoren M.H."/>
            <person name="Johannesson H."/>
        </authorList>
    </citation>
    <scope>NUCLEOTIDE SEQUENCE</scope>
    <source>
        <strain evidence="2">CBS 168.71</strain>
    </source>
</reference>
<organism evidence="2 3">
    <name type="scientific">Chaetomium fimeti</name>
    <dbReference type="NCBI Taxonomy" id="1854472"/>
    <lineage>
        <taxon>Eukaryota</taxon>
        <taxon>Fungi</taxon>
        <taxon>Dikarya</taxon>
        <taxon>Ascomycota</taxon>
        <taxon>Pezizomycotina</taxon>
        <taxon>Sordariomycetes</taxon>
        <taxon>Sordariomycetidae</taxon>
        <taxon>Sordariales</taxon>
        <taxon>Chaetomiaceae</taxon>
        <taxon>Chaetomium</taxon>
    </lineage>
</organism>
<protein>
    <submittedName>
        <fullName evidence="2">Uncharacterized protein</fullName>
    </submittedName>
</protein>
<keyword evidence="3" id="KW-1185">Reference proteome</keyword>
<dbReference type="GeneID" id="87844289"/>
<dbReference type="Proteomes" id="UP001278766">
    <property type="component" value="Unassembled WGS sequence"/>
</dbReference>
<evidence type="ECO:0000256" key="1">
    <source>
        <dbReference type="SAM" id="MobiDB-lite"/>
    </source>
</evidence>
<evidence type="ECO:0000313" key="2">
    <source>
        <dbReference type="EMBL" id="KAK3291299.1"/>
    </source>
</evidence>
<proteinExistence type="predicted"/>
<dbReference type="RefSeq" id="XP_062654813.1">
    <property type="nucleotide sequence ID" value="XM_062807341.1"/>
</dbReference>
<dbReference type="EMBL" id="JAUEPN010000010">
    <property type="protein sequence ID" value="KAK3291299.1"/>
    <property type="molecule type" value="Genomic_DNA"/>
</dbReference>
<reference evidence="2" key="1">
    <citation type="journal article" date="2023" name="Mol. Phylogenet. Evol.">
        <title>Genome-scale phylogeny and comparative genomics of the fungal order Sordariales.</title>
        <authorList>
            <person name="Hensen N."/>
            <person name="Bonometti L."/>
            <person name="Westerberg I."/>
            <person name="Brannstrom I.O."/>
            <person name="Guillou S."/>
            <person name="Cros-Aarteil S."/>
            <person name="Calhoun S."/>
            <person name="Haridas S."/>
            <person name="Kuo A."/>
            <person name="Mondo S."/>
            <person name="Pangilinan J."/>
            <person name="Riley R."/>
            <person name="LaButti K."/>
            <person name="Andreopoulos B."/>
            <person name="Lipzen A."/>
            <person name="Chen C."/>
            <person name="Yan M."/>
            <person name="Daum C."/>
            <person name="Ng V."/>
            <person name="Clum A."/>
            <person name="Steindorff A."/>
            <person name="Ohm R.A."/>
            <person name="Martin F."/>
            <person name="Silar P."/>
            <person name="Natvig D.O."/>
            <person name="Lalanne C."/>
            <person name="Gautier V."/>
            <person name="Ament-Velasquez S.L."/>
            <person name="Kruys A."/>
            <person name="Hutchinson M.I."/>
            <person name="Powell A.J."/>
            <person name="Barry K."/>
            <person name="Miller A.N."/>
            <person name="Grigoriev I.V."/>
            <person name="Debuchy R."/>
            <person name="Gladieux P."/>
            <person name="Hiltunen Thoren M."/>
            <person name="Johannesson H."/>
        </authorList>
    </citation>
    <scope>NUCLEOTIDE SEQUENCE</scope>
    <source>
        <strain evidence="2">CBS 168.71</strain>
    </source>
</reference>